<dbReference type="GO" id="GO:0022857">
    <property type="term" value="F:transmembrane transporter activity"/>
    <property type="evidence" value="ECO:0007669"/>
    <property type="project" value="InterPro"/>
</dbReference>
<keyword evidence="6" id="KW-0046">Antibiotic resistance</keyword>
<dbReference type="PANTHER" id="PTHR42718">
    <property type="entry name" value="MAJOR FACILITATOR SUPERFAMILY MULTIDRUG TRANSPORTER MFSC"/>
    <property type="match status" value="1"/>
</dbReference>
<feature type="transmembrane region" description="Helical" evidence="7">
    <location>
        <begin position="89"/>
        <end position="107"/>
    </location>
</feature>
<evidence type="ECO:0000313" key="9">
    <source>
        <dbReference type="EMBL" id="QNP74217.1"/>
    </source>
</evidence>
<dbReference type="InterPro" id="IPR011701">
    <property type="entry name" value="MFS"/>
</dbReference>
<evidence type="ECO:0000256" key="4">
    <source>
        <dbReference type="ARBA" id="ARBA00022989"/>
    </source>
</evidence>
<feature type="transmembrane region" description="Helical" evidence="7">
    <location>
        <begin position="411"/>
        <end position="433"/>
    </location>
</feature>
<keyword evidence="2" id="KW-0813">Transport</keyword>
<dbReference type="PROSITE" id="PS50850">
    <property type="entry name" value="MFS"/>
    <property type="match status" value="1"/>
</dbReference>
<feature type="transmembrane region" description="Helical" evidence="7">
    <location>
        <begin position="113"/>
        <end position="133"/>
    </location>
</feature>
<name>A0A7H0IN51_9ACTN</name>
<dbReference type="Pfam" id="PF07690">
    <property type="entry name" value="MFS_1"/>
    <property type="match status" value="1"/>
</dbReference>
<protein>
    <submittedName>
        <fullName evidence="9">MFS transporter</fullName>
    </submittedName>
</protein>
<evidence type="ECO:0000256" key="6">
    <source>
        <dbReference type="ARBA" id="ARBA00023251"/>
    </source>
</evidence>
<dbReference type="Gene3D" id="1.20.1720.10">
    <property type="entry name" value="Multidrug resistance protein D"/>
    <property type="match status" value="1"/>
</dbReference>
<organism evidence="9 10">
    <name type="scientific">Streptomyces roseirectus</name>
    <dbReference type="NCBI Taxonomy" id="2768066"/>
    <lineage>
        <taxon>Bacteria</taxon>
        <taxon>Bacillati</taxon>
        <taxon>Actinomycetota</taxon>
        <taxon>Actinomycetes</taxon>
        <taxon>Kitasatosporales</taxon>
        <taxon>Streptomycetaceae</taxon>
        <taxon>Streptomyces</taxon>
    </lineage>
</organism>
<feature type="transmembrane region" description="Helical" evidence="7">
    <location>
        <begin position="313"/>
        <end position="333"/>
    </location>
</feature>
<feature type="transmembrane region" description="Helical" evidence="7">
    <location>
        <begin position="372"/>
        <end position="399"/>
    </location>
</feature>
<dbReference type="AlphaFoldDB" id="A0A7H0IN51"/>
<dbReference type="SUPFAM" id="SSF103473">
    <property type="entry name" value="MFS general substrate transporter"/>
    <property type="match status" value="1"/>
</dbReference>
<proteinExistence type="predicted"/>
<keyword evidence="5 7" id="KW-0472">Membrane</keyword>
<accession>A0A7H0IN51</accession>
<evidence type="ECO:0000256" key="5">
    <source>
        <dbReference type="ARBA" id="ARBA00023136"/>
    </source>
</evidence>
<evidence type="ECO:0000313" key="10">
    <source>
        <dbReference type="Proteomes" id="UP000516052"/>
    </source>
</evidence>
<evidence type="ECO:0000256" key="3">
    <source>
        <dbReference type="ARBA" id="ARBA00022692"/>
    </source>
</evidence>
<dbReference type="KEGG" id="sroi:IAG44_35370"/>
<dbReference type="Proteomes" id="UP000516052">
    <property type="component" value="Chromosome"/>
</dbReference>
<evidence type="ECO:0000259" key="8">
    <source>
        <dbReference type="PROSITE" id="PS50850"/>
    </source>
</evidence>
<gene>
    <name evidence="9" type="ORF">IAG44_35370</name>
</gene>
<feature type="transmembrane region" description="Helical" evidence="7">
    <location>
        <begin position="231"/>
        <end position="253"/>
    </location>
</feature>
<keyword evidence="4 7" id="KW-1133">Transmembrane helix</keyword>
<comment type="subcellular location">
    <subcellularLocation>
        <location evidence="1">Cell membrane</location>
        <topology evidence="1">Multi-pass membrane protein</topology>
    </subcellularLocation>
</comment>
<feature type="transmembrane region" description="Helical" evidence="7">
    <location>
        <begin position="145"/>
        <end position="167"/>
    </location>
</feature>
<reference evidence="9 10" key="1">
    <citation type="submission" date="2020-08" db="EMBL/GenBank/DDBJ databases">
        <title>A novel species.</title>
        <authorList>
            <person name="Gao J."/>
        </authorList>
    </citation>
    <scope>NUCLEOTIDE SEQUENCE [LARGE SCALE GENOMIC DNA]</scope>
    <source>
        <strain evidence="9 10">CRXT-G-22</strain>
    </source>
</reference>
<feature type="transmembrane region" description="Helical" evidence="7">
    <location>
        <begin position="21"/>
        <end position="47"/>
    </location>
</feature>
<feature type="transmembrane region" description="Helical" evidence="7">
    <location>
        <begin position="345"/>
        <end position="366"/>
    </location>
</feature>
<evidence type="ECO:0000256" key="2">
    <source>
        <dbReference type="ARBA" id="ARBA00022448"/>
    </source>
</evidence>
<feature type="transmembrane region" description="Helical" evidence="7">
    <location>
        <begin position="274"/>
        <end position="293"/>
    </location>
</feature>
<dbReference type="GO" id="GO:0046677">
    <property type="term" value="P:response to antibiotic"/>
    <property type="evidence" value="ECO:0007669"/>
    <property type="project" value="UniProtKB-KW"/>
</dbReference>
<dbReference type="CDD" id="cd17504">
    <property type="entry name" value="MFS_MMR_MDR_like"/>
    <property type="match status" value="1"/>
</dbReference>
<feature type="transmembrane region" description="Helical" evidence="7">
    <location>
        <begin position="59"/>
        <end position="77"/>
    </location>
</feature>
<sequence length="472" mass="47612">MSAAPPQPAATTASTAPRADAVVAVLALGGIVVSLMQSLVIPLIPLLPGLLGASPADTAWAITSTLLAGAVATPVMGRLGDMYGKRRMLLVSLALLVAGSVVCGLSDSLAPMIVGRVLQGLSAGAVSLGISIMRDELPAERLAGATALMSASLGIGGALGLPAAALIADHFDWHVLFWTSAVLGVLAGVLVVTVVPESEVRAGGRFDLVGAAGLSAGLVCLLLAVSKGADWGWGSAATLGLSAVAVLVLFLWGRFELRVGAPLVDLRTTARRQVLFTNLASVAIGFSMFALSLVMPQLLQLPEETGYGMGRDLLAVGLAMAPMGLVMMAAAPFSARITKARGPKVTLMTGALVVAVGYGIGTVLMAEIWQLVLVGCVVGAGMGLAYGAMPALIMGAVPVSETAAANSLNTLMRSLGTSFSSAVVGVVLARLTTDFAGHALPSENGFRAVLAIGAGAAVLCCALASFLPRENR</sequence>
<dbReference type="EMBL" id="CP060828">
    <property type="protein sequence ID" value="QNP74217.1"/>
    <property type="molecule type" value="Genomic_DNA"/>
</dbReference>
<feature type="transmembrane region" description="Helical" evidence="7">
    <location>
        <begin position="173"/>
        <end position="194"/>
    </location>
</feature>
<evidence type="ECO:0000256" key="1">
    <source>
        <dbReference type="ARBA" id="ARBA00004651"/>
    </source>
</evidence>
<dbReference type="RefSeq" id="WP_187751142.1">
    <property type="nucleotide sequence ID" value="NZ_CP060828.1"/>
</dbReference>
<feature type="transmembrane region" description="Helical" evidence="7">
    <location>
        <begin position="445"/>
        <end position="467"/>
    </location>
</feature>
<dbReference type="InterPro" id="IPR036259">
    <property type="entry name" value="MFS_trans_sf"/>
</dbReference>
<keyword evidence="3 7" id="KW-0812">Transmembrane</keyword>
<feature type="domain" description="Major facilitator superfamily (MFS) profile" evidence="8">
    <location>
        <begin position="22"/>
        <end position="472"/>
    </location>
</feature>
<feature type="transmembrane region" description="Helical" evidence="7">
    <location>
        <begin position="206"/>
        <end position="225"/>
    </location>
</feature>
<dbReference type="PANTHER" id="PTHR42718:SF9">
    <property type="entry name" value="MAJOR FACILITATOR SUPERFAMILY MULTIDRUG TRANSPORTER MFSC"/>
    <property type="match status" value="1"/>
</dbReference>
<evidence type="ECO:0000256" key="7">
    <source>
        <dbReference type="SAM" id="Phobius"/>
    </source>
</evidence>
<keyword evidence="10" id="KW-1185">Reference proteome</keyword>
<dbReference type="GO" id="GO:0005886">
    <property type="term" value="C:plasma membrane"/>
    <property type="evidence" value="ECO:0007669"/>
    <property type="project" value="UniProtKB-SubCell"/>
</dbReference>
<dbReference type="Gene3D" id="1.20.1250.20">
    <property type="entry name" value="MFS general substrate transporter like domains"/>
    <property type="match status" value="1"/>
</dbReference>
<dbReference type="InterPro" id="IPR020846">
    <property type="entry name" value="MFS_dom"/>
</dbReference>